<evidence type="ECO:0000313" key="1">
    <source>
        <dbReference type="EMBL" id="GAB38572.1"/>
    </source>
</evidence>
<gene>
    <name evidence="1" type="ORF">GOSPT_046_00380</name>
</gene>
<dbReference type="EMBL" id="BAFC01000046">
    <property type="protein sequence ID" value="GAB38572.1"/>
    <property type="molecule type" value="Genomic_DNA"/>
</dbReference>
<proteinExistence type="predicted"/>
<protein>
    <recommendedName>
        <fullName evidence="3">Winged helix-turn-helix domain-containing protein</fullName>
    </recommendedName>
</protein>
<sequence length="419" mass="46499">MIISAMAPPELSAAQAARIALTAQGFGPRPSAGTVTRRQVSRIVERTRLIQMDSVNIAVRAHYLPLFSRLGSYDRTLLDRAAWHPGRATRMLVEYWAHEAALIPVDDWPLFGWRMEEYRDGRYLHTRELMRDNRVLAADIRALIGEIGPSTPRLIESHLGIEREPSAPGGWWNRGDVKHLCEAMFASGELSAVRDANFGRHYDLTERVVGEVAQRRIDRVDAHRQLVTNAAAALGVATVADLADYYRLKPAEVRDVVAELVEDAALQQVSVRGWKDAAFMHADTVIPRRIAAADGRSTLLSPFDPLVFFRPRAERLFGFRYRIEIYVPEHKRVHGYYVHPYLLGDEIVARVDLKADRAAGVLRVPAAHLEEGRDAGMVAERLATDLATTAQWLGLDGVEVGSRGDLAATLAHATVGASA</sequence>
<dbReference type="eggNOG" id="COG3214">
    <property type="taxonomic scope" value="Bacteria"/>
</dbReference>
<accession>H5TYL4</accession>
<dbReference type="AlphaFoldDB" id="H5TYL4"/>
<comment type="caution">
    <text evidence="1">The sequence shown here is derived from an EMBL/GenBank/DDBJ whole genome shotgun (WGS) entry which is preliminary data.</text>
</comment>
<dbReference type="Proteomes" id="UP000005845">
    <property type="component" value="Unassembled WGS sequence"/>
</dbReference>
<dbReference type="PANTHER" id="PTHR30528:SF0">
    <property type="entry name" value="CYTOPLASMIC PROTEIN"/>
    <property type="match status" value="1"/>
</dbReference>
<evidence type="ECO:0000313" key="2">
    <source>
        <dbReference type="Proteomes" id="UP000005845"/>
    </source>
</evidence>
<dbReference type="InterPro" id="IPR009351">
    <property type="entry name" value="AlkZ-like"/>
</dbReference>
<organism evidence="1 2">
    <name type="scientific">Gordonia sputi NBRC 100414</name>
    <dbReference type="NCBI Taxonomy" id="1089453"/>
    <lineage>
        <taxon>Bacteria</taxon>
        <taxon>Bacillati</taxon>
        <taxon>Actinomycetota</taxon>
        <taxon>Actinomycetes</taxon>
        <taxon>Mycobacteriales</taxon>
        <taxon>Gordoniaceae</taxon>
        <taxon>Gordonia</taxon>
    </lineage>
</organism>
<keyword evidence="2" id="KW-1185">Reference proteome</keyword>
<evidence type="ECO:0008006" key="3">
    <source>
        <dbReference type="Google" id="ProtNLM"/>
    </source>
</evidence>
<name>H5TYL4_9ACTN</name>
<dbReference type="PANTHER" id="PTHR30528">
    <property type="entry name" value="CYTOPLASMIC PROTEIN"/>
    <property type="match status" value="1"/>
</dbReference>
<reference evidence="1 2" key="1">
    <citation type="submission" date="2012-02" db="EMBL/GenBank/DDBJ databases">
        <title>Whole genome shotgun sequence of Gordonia sputi NBRC 100414.</title>
        <authorList>
            <person name="Yoshida I."/>
            <person name="Hosoyama A."/>
            <person name="Tsuchikane K."/>
            <person name="Katsumata H."/>
            <person name="Yamazaki S."/>
            <person name="Fujita N."/>
        </authorList>
    </citation>
    <scope>NUCLEOTIDE SEQUENCE [LARGE SCALE GENOMIC DNA]</scope>
    <source>
        <strain evidence="1 2">NBRC 100414</strain>
    </source>
</reference>
<dbReference type="Pfam" id="PF06224">
    <property type="entry name" value="AlkZ-like"/>
    <property type="match status" value="1"/>
</dbReference>